<comment type="caution">
    <text evidence="7">The sequence shown here is derived from an EMBL/GenBank/DDBJ whole genome shotgun (WGS) entry which is preliminary data.</text>
</comment>
<keyword evidence="4" id="KW-0256">Endoplasmic reticulum</keyword>
<sequence length="305" mass="33771">MAKSTEDDEQTIFKSISGIMFFGVPSTGMKIASLTTMARGWANETFIHSLAEGSEFLTEIHDSFCETFKYQESIFYYYETVKSPTAVEVSEGKWEMSGPEIEYVVKESATKGTSADHTTAINTTHSELVKFTSKDSNYNNVEGQTKKFIEQSYKIIVRFLNEKGAPENNKSKLVEGVDPLSIAKALVDEGKHSNALQWYNLALKKTPGKIGKNDTFYDTVYKSAASLRSMKLNGLADSGCRWALNQKAHAIAKSNDEVDRVVKGIKDYYSPKGPLSTEAAISTYREEIAGVEEGLGKSKNGSKQH</sequence>
<evidence type="ECO:0000256" key="4">
    <source>
        <dbReference type="ARBA" id="ARBA00022824"/>
    </source>
</evidence>
<evidence type="ECO:0000256" key="6">
    <source>
        <dbReference type="ARBA" id="ARBA00023136"/>
    </source>
</evidence>
<dbReference type="Proteomes" id="UP000750711">
    <property type="component" value="Unassembled WGS sequence"/>
</dbReference>
<name>A0A9P8IJ17_9PEZI</name>
<protein>
    <submittedName>
        <fullName evidence="7">Uncharacterized protein</fullName>
    </submittedName>
</protein>
<keyword evidence="5" id="KW-0496">Mitochondrion</keyword>
<dbReference type="PANTHER" id="PTHR48182:SF2">
    <property type="entry name" value="PROTEIN SERAC1"/>
    <property type="match status" value="1"/>
</dbReference>
<dbReference type="GO" id="GO:0005739">
    <property type="term" value="C:mitochondrion"/>
    <property type="evidence" value="ECO:0007669"/>
    <property type="project" value="UniProtKB-SubCell"/>
</dbReference>
<evidence type="ECO:0000313" key="7">
    <source>
        <dbReference type="EMBL" id="KAH0553366.1"/>
    </source>
</evidence>
<proteinExistence type="predicted"/>
<dbReference type="EMBL" id="JAGHQM010001510">
    <property type="protein sequence ID" value="KAH0553366.1"/>
    <property type="molecule type" value="Genomic_DNA"/>
</dbReference>
<evidence type="ECO:0000256" key="3">
    <source>
        <dbReference type="ARBA" id="ARBA00004370"/>
    </source>
</evidence>
<dbReference type="AlphaFoldDB" id="A0A9P8IJ17"/>
<accession>A0A9P8IJ17</accession>
<dbReference type="GO" id="GO:0005783">
    <property type="term" value="C:endoplasmic reticulum"/>
    <property type="evidence" value="ECO:0007669"/>
    <property type="project" value="UniProtKB-SubCell"/>
</dbReference>
<dbReference type="InterPro" id="IPR052374">
    <property type="entry name" value="SERAC1"/>
</dbReference>
<keyword evidence="6" id="KW-0472">Membrane</keyword>
<dbReference type="GO" id="GO:0016020">
    <property type="term" value="C:membrane"/>
    <property type="evidence" value="ECO:0007669"/>
    <property type="project" value="UniProtKB-SubCell"/>
</dbReference>
<gene>
    <name evidence="7" type="ORF">GP486_006565</name>
</gene>
<organism evidence="7 8">
    <name type="scientific">Trichoglossum hirsutum</name>
    <dbReference type="NCBI Taxonomy" id="265104"/>
    <lineage>
        <taxon>Eukaryota</taxon>
        <taxon>Fungi</taxon>
        <taxon>Dikarya</taxon>
        <taxon>Ascomycota</taxon>
        <taxon>Pezizomycotina</taxon>
        <taxon>Geoglossomycetes</taxon>
        <taxon>Geoglossales</taxon>
        <taxon>Geoglossaceae</taxon>
        <taxon>Trichoglossum</taxon>
    </lineage>
</organism>
<comment type="subcellular location">
    <subcellularLocation>
        <location evidence="2">Endoplasmic reticulum</location>
    </subcellularLocation>
    <subcellularLocation>
        <location evidence="3">Membrane</location>
    </subcellularLocation>
    <subcellularLocation>
        <location evidence="1">Mitochondrion</location>
    </subcellularLocation>
</comment>
<dbReference type="PANTHER" id="PTHR48182">
    <property type="entry name" value="PROTEIN SERAC1"/>
    <property type="match status" value="1"/>
</dbReference>
<keyword evidence="8" id="KW-1185">Reference proteome</keyword>
<evidence type="ECO:0000256" key="2">
    <source>
        <dbReference type="ARBA" id="ARBA00004240"/>
    </source>
</evidence>
<evidence type="ECO:0000313" key="8">
    <source>
        <dbReference type="Proteomes" id="UP000750711"/>
    </source>
</evidence>
<evidence type="ECO:0000256" key="5">
    <source>
        <dbReference type="ARBA" id="ARBA00023128"/>
    </source>
</evidence>
<evidence type="ECO:0000256" key="1">
    <source>
        <dbReference type="ARBA" id="ARBA00004173"/>
    </source>
</evidence>
<reference evidence="7" key="1">
    <citation type="submission" date="2021-03" db="EMBL/GenBank/DDBJ databases">
        <title>Comparative genomics and phylogenomic investigation of the class Geoglossomycetes provide insights into ecological specialization and systematics.</title>
        <authorList>
            <person name="Melie T."/>
            <person name="Pirro S."/>
            <person name="Miller A.N."/>
            <person name="Quandt A."/>
        </authorList>
    </citation>
    <scope>NUCLEOTIDE SEQUENCE</scope>
    <source>
        <strain evidence="7">CAQ_001_2017</strain>
    </source>
</reference>